<sequence length="66" mass="8042">MRQVNLRTKLKPKVMSIIESMKKKKDIIEQMLREIKKDQKKIKETIDKLDKEREKSLQNTWEQVNT</sequence>
<comment type="caution">
    <text evidence="2">The sequence shown here is derived from an EMBL/GenBank/DDBJ whole genome shotgun (WGS) entry which is preliminary data.</text>
</comment>
<feature type="coiled-coil region" evidence="1">
    <location>
        <begin position="18"/>
        <end position="59"/>
    </location>
</feature>
<evidence type="ECO:0000313" key="3">
    <source>
        <dbReference type="Proteomes" id="UP000265703"/>
    </source>
</evidence>
<organism evidence="2 3">
    <name type="scientific">Glomus cerebriforme</name>
    <dbReference type="NCBI Taxonomy" id="658196"/>
    <lineage>
        <taxon>Eukaryota</taxon>
        <taxon>Fungi</taxon>
        <taxon>Fungi incertae sedis</taxon>
        <taxon>Mucoromycota</taxon>
        <taxon>Glomeromycotina</taxon>
        <taxon>Glomeromycetes</taxon>
        <taxon>Glomerales</taxon>
        <taxon>Glomeraceae</taxon>
        <taxon>Glomus</taxon>
    </lineage>
</organism>
<proteinExistence type="predicted"/>
<dbReference type="AlphaFoldDB" id="A0A397T5I7"/>
<dbReference type="OrthoDB" id="10255539at2759"/>
<evidence type="ECO:0000313" key="2">
    <source>
        <dbReference type="EMBL" id="RIA90391.1"/>
    </source>
</evidence>
<protein>
    <submittedName>
        <fullName evidence="2">Uncharacterized protein</fullName>
    </submittedName>
</protein>
<accession>A0A397T5I7</accession>
<gene>
    <name evidence="2" type="ORF">C1645_823458</name>
</gene>
<dbReference type="EMBL" id="QKYT01000183">
    <property type="protein sequence ID" value="RIA90391.1"/>
    <property type="molecule type" value="Genomic_DNA"/>
</dbReference>
<name>A0A397T5I7_9GLOM</name>
<dbReference type="Proteomes" id="UP000265703">
    <property type="component" value="Unassembled WGS sequence"/>
</dbReference>
<dbReference type="STRING" id="658196.A0A397T5I7"/>
<reference evidence="2 3" key="1">
    <citation type="submission" date="2018-06" db="EMBL/GenBank/DDBJ databases">
        <title>Comparative genomics reveals the genomic features of Rhizophagus irregularis, R. cerebriforme, R. diaphanum and Gigaspora rosea, and their symbiotic lifestyle signature.</title>
        <authorList>
            <person name="Morin E."/>
            <person name="San Clemente H."/>
            <person name="Chen E.C.H."/>
            <person name="De La Providencia I."/>
            <person name="Hainaut M."/>
            <person name="Kuo A."/>
            <person name="Kohler A."/>
            <person name="Murat C."/>
            <person name="Tang N."/>
            <person name="Roy S."/>
            <person name="Loubradou J."/>
            <person name="Henrissat B."/>
            <person name="Grigoriev I.V."/>
            <person name="Corradi N."/>
            <person name="Roux C."/>
            <person name="Martin F.M."/>
        </authorList>
    </citation>
    <scope>NUCLEOTIDE SEQUENCE [LARGE SCALE GENOMIC DNA]</scope>
    <source>
        <strain evidence="2 3">DAOM 227022</strain>
    </source>
</reference>
<keyword evidence="1" id="KW-0175">Coiled coil</keyword>
<evidence type="ECO:0000256" key="1">
    <source>
        <dbReference type="SAM" id="Coils"/>
    </source>
</evidence>
<keyword evidence="3" id="KW-1185">Reference proteome</keyword>